<dbReference type="SUPFAM" id="SSF56645">
    <property type="entry name" value="Acyl-CoA dehydrogenase NM domain-like"/>
    <property type="match status" value="1"/>
</dbReference>
<keyword evidence="9" id="KW-1185">Reference proteome</keyword>
<evidence type="ECO:0000259" key="7">
    <source>
        <dbReference type="Pfam" id="PF02771"/>
    </source>
</evidence>
<comment type="caution">
    <text evidence="8">The sequence shown here is derived from an EMBL/GenBank/DDBJ whole genome shotgun (WGS) entry which is preliminary data.</text>
</comment>
<keyword evidence="4" id="KW-0274">FAD</keyword>
<evidence type="ECO:0000259" key="6">
    <source>
        <dbReference type="Pfam" id="PF00441"/>
    </source>
</evidence>
<evidence type="ECO:0000256" key="2">
    <source>
        <dbReference type="ARBA" id="ARBA00009347"/>
    </source>
</evidence>
<evidence type="ECO:0000256" key="5">
    <source>
        <dbReference type="ARBA" id="ARBA00023002"/>
    </source>
</evidence>
<protein>
    <submittedName>
        <fullName evidence="8">Acyl-CoA dehydrogenase family protein</fullName>
    </submittedName>
</protein>
<comment type="cofactor">
    <cofactor evidence="1">
        <name>FAD</name>
        <dbReference type="ChEBI" id="CHEBI:57692"/>
    </cofactor>
</comment>
<dbReference type="Pfam" id="PF02771">
    <property type="entry name" value="Acyl-CoA_dh_N"/>
    <property type="match status" value="1"/>
</dbReference>
<feature type="domain" description="Acyl-CoA dehydrogenase/oxidase C-terminal" evidence="6">
    <location>
        <begin position="208"/>
        <end position="332"/>
    </location>
</feature>
<evidence type="ECO:0000256" key="1">
    <source>
        <dbReference type="ARBA" id="ARBA00001974"/>
    </source>
</evidence>
<dbReference type="PANTHER" id="PTHR43884:SF20">
    <property type="entry name" value="ACYL-COA DEHYDROGENASE FADE28"/>
    <property type="match status" value="1"/>
</dbReference>
<dbReference type="CDD" id="cd00567">
    <property type="entry name" value="ACAD"/>
    <property type="match status" value="1"/>
</dbReference>
<dbReference type="Proteomes" id="UP001500957">
    <property type="component" value="Unassembled WGS sequence"/>
</dbReference>
<dbReference type="Pfam" id="PF00441">
    <property type="entry name" value="Acyl-CoA_dh_1"/>
    <property type="match status" value="1"/>
</dbReference>
<dbReference type="PANTHER" id="PTHR43884">
    <property type="entry name" value="ACYL-COA DEHYDROGENASE"/>
    <property type="match status" value="1"/>
</dbReference>
<dbReference type="Gene3D" id="1.20.140.10">
    <property type="entry name" value="Butyryl-CoA Dehydrogenase, subunit A, domain 3"/>
    <property type="match status" value="1"/>
</dbReference>
<sequence>MSHEEERLALTETVRSALAKPISGGSPRDVLWTRLAREIGLSALGLPSSCGGVGGLTEIVLVMEEIGRALSDVPFLASTVLAAPILAEHATDHLAKAALNDVTAGHRSAAVAFDLSGSVVVGPSESDGARQLSGLVADVVDGMTADVLLVVGQVAHEDVVLLVEEGGAVRREAVPSFEPGRDLATLILDGVPARQLSLGPDAQALRLSALDRAALAHAAESVGIAAKVLDQTVEYVKQRRQFGRPVGEFQAVRHACAEMFIAVETARALVRQVAQAADAGIGIQPLACSSALHYCSEIARSVCSTGIHLHGGIGFTWEYDLHRYFKRASLLRNLPVGVDTHEARIRGALVGVDQ</sequence>
<feature type="domain" description="Acyl-CoA dehydrogenase/oxidase N-terminal" evidence="7">
    <location>
        <begin position="26"/>
        <end position="105"/>
    </location>
</feature>
<accession>A0ABN1GNK2</accession>
<dbReference type="InterPro" id="IPR009075">
    <property type="entry name" value="AcylCo_DH/oxidase_C"/>
</dbReference>
<dbReference type="RefSeq" id="WP_344603482.1">
    <property type="nucleotide sequence ID" value="NZ_BAAAHE010000011.1"/>
</dbReference>
<gene>
    <name evidence="8" type="ORF">GCM10009547_16430</name>
</gene>
<proteinExistence type="inferred from homology"/>
<dbReference type="InterPro" id="IPR013786">
    <property type="entry name" value="AcylCoA_DH/ox_N"/>
</dbReference>
<comment type="similarity">
    <text evidence="2">Belongs to the acyl-CoA dehydrogenase family.</text>
</comment>
<organism evidence="8 9">
    <name type="scientific">Sporichthya brevicatena</name>
    <dbReference type="NCBI Taxonomy" id="171442"/>
    <lineage>
        <taxon>Bacteria</taxon>
        <taxon>Bacillati</taxon>
        <taxon>Actinomycetota</taxon>
        <taxon>Actinomycetes</taxon>
        <taxon>Sporichthyales</taxon>
        <taxon>Sporichthyaceae</taxon>
        <taxon>Sporichthya</taxon>
    </lineage>
</organism>
<dbReference type="EMBL" id="BAAAHE010000011">
    <property type="protein sequence ID" value="GAA0615228.1"/>
    <property type="molecule type" value="Genomic_DNA"/>
</dbReference>
<dbReference type="InterPro" id="IPR036250">
    <property type="entry name" value="AcylCo_DH-like_C"/>
</dbReference>
<evidence type="ECO:0000256" key="3">
    <source>
        <dbReference type="ARBA" id="ARBA00022630"/>
    </source>
</evidence>
<dbReference type="InterPro" id="IPR009100">
    <property type="entry name" value="AcylCoA_DH/oxidase_NM_dom_sf"/>
</dbReference>
<evidence type="ECO:0000313" key="8">
    <source>
        <dbReference type="EMBL" id="GAA0615228.1"/>
    </source>
</evidence>
<keyword evidence="3" id="KW-0285">Flavoprotein</keyword>
<evidence type="ECO:0000256" key="4">
    <source>
        <dbReference type="ARBA" id="ARBA00022827"/>
    </source>
</evidence>
<keyword evidence="5" id="KW-0560">Oxidoreductase</keyword>
<evidence type="ECO:0000313" key="9">
    <source>
        <dbReference type="Proteomes" id="UP001500957"/>
    </source>
</evidence>
<dbReference type="InterPro" id="IPR037069">
    <property type="entry name" value="AcylCoA_DH/ox_N_sf"/>
</dbReference>
<reference evidence="8 9" key="1">
    <citation type="journal article" date="2019" name="Int. J. Syst. Evol. Microbiol.">
        <title>The Global Catalogue of Microorganisms (GCM) 10K type strain sequencing project: providing services to taxonomists for standard genome sequencing and annotation.</title>
        <authorList>
            <consortium name="The Broad Institute Genomics Platform"/>
            <consortium name="The Broad Institute Genome Sequencing Center for Infectious Disease"/>
            <person name="Wu L."/>
            <person name="Ma J."/>
        </authorList>
    </citation>
    <scope>NUCLEOTIDE SEQUENCE [LARGE SCALE GENOMIC DNA]</scope>
    <source>
        <strain evidence="8 9">JCM 10671</strain>
    </source>
</reference>
<dbReference type="SUPFAM" id="SSF47203">
    <property type="entry name" value="Acyl-CoA dehydrogenase C-terminal domain-like"/>
    <property type="match status" value="1"/>
</dbReference>
<dbReference type="Gene3D" id="1.10.540.10">
    <property type="entry name" value="Acyl-CoA dehydrogenase/oxidase, N-terminal domain"/>
    <property type="match status" value="1"/>
</dbReference>
<name>A0ABN1GNK2_9ACTN</name>